<evidence type="ECO:0000259" key="2">
    <source>
        <dbReference type="Pfam" id="PF00534"/>
    </source>
</evidence>
<dbReference type="InterPro" id="IPR001296">
    <property type="entry name" value="Glyco_trans_1"/>
</dbReference>
<feature type="domain" description="Glycosyl transferase family 1" evidence="2">
    <location>
        <begin position="207"/>
        <end position="358"/>
    </location>
</feature>
<keyword evidence="4" id="KW-0328">Glycosyltransferase</keyword>
<feature type="domain" description="Glycosyltransferase subfamily 4-like N-terminal" evidence="3">
    <location>
        <begin position="21"/>
        <end position="199"/>
    </location>
</feature>
<protein>
    <submittedName>
        <fullName evidence="4">Glycosyltransferase family 4 protein</fullName>
        <ecNumber evidence="4">2.4.-.-</ecNumber>
    </submittedName>
</protein>
<evidence type="ECO:0000256" key="1">
    <source>
        <dbReference type="ARBA" id="ARBA00022679"/>
    </source>
</evidence>
<dbReference type="PANTHER" id="PTHR46401:SF2">
    <property type="entry name" value="GLYCOSYLTRANSFERASE WBBK-RELATED"/>
    <property type="match status" value="1"/>
</dbReference>
<dbReference type="GO" id="GO:0016757">
    <property type="term" value="F:glycosyltransferase activity"/>
    <property type="evidence" value="ECO:0007669"/>
    <property type="project" value="UniProtKB-KW"/>
</dbReference>
<evidence type="ECO:0000313" key="4">
    <source>
        <dbReference type="EMBL" id="WWD79728.1"/>
    </source>
</evidence>
<dbReference type="InterPro" id="IPR028098">
    <property type="entry name" value="Glyco_trans_4-like_N"/>
</dbReference>
<reference evidence="4 5" key="1">
    <citation type="submission" date="2024-01" db="EMBL/GenBank/DDBJ databases">
        <title>Complete Genome Sequence of Alkalicoccus halolimnae BZ-SZ-XJ29T, a Moderately Halophilic Bacterium Isolated from a Salt Lake.</title>
        <authorList>
            <person name="Zhao B."/>
        </authorList>
    </citation>
    <scope>NUCLEOTIDE SEQUENCE [LARGE SCALE GENOMIC DNA]</scope>
    <source>
        <strain evidence="4 5">BZ-SZ-XJ29</strain>
    </source>
</reference>
<dbReference type="RefSeq" id="WP_187254467.1">
    <property type="nucleotide sequence ID" value="NZ_CP144914.1"/>
</dbReference>
<keyword evidence="5" id="KW-1185">Reference proteome</keyword>
<sequence>MNHFLIITSVYPSKLTPHRGTFVQEIIRAFSENGIKCTVISPISVLNYKKALYEPRVFKDYYVNNNPITVISPKYVSFSNKKLFNIDTNSFTRSSYRKAVFRGLSLLDEKPTIVYSHFLYPSGYIGVEIGEKLEVPAFIATGESNFSTLKKSVGINEAIEDFQNVKGIISVSESNKRFCNEKLQIPLNNIKTFPNGIDSTKFKPHNKNEMRKKYNLPPNKTIISFVGHFINRKGPNRILDALQDNKEIGIVFIGQGPLELEGENVLFKGIVDHAEIAEVLSATDVFVLPTLAEGCCNSIIEAMACGLPIISSEESFNNDILNEDVSIRINSNDSSQIRDAVLTLHENRKLRERMSNNALLHSKKFDIKERADNILKWIETLV</sequence>
<keyword evidence="1 4" id="KW-0808">Transferase</keyword>
<dbReference type="Proteomes" id="UP000321816">
    <property type="component" value="Chromosome"/>
</dbReference>
<dbReference type="Pfam" id="PF00534">
    <property type="entry name" value="Glycos_transf_1"/>
    <property type="match status" value="1"/>
</dbReference>
<organism evidence="4 5">
    <name type="scientific">Alkalicoccus halolimnae</name>
    <dbReference type="NCBI Taxonomy" id="1667239"/>
    <lineage>
        <taxon>Bacteria</taxon>
        <taxon>Bacillati</taxon>
        <taxon>Bacillota</taxon>
        <taxon>Bacilli</taxon>
        <taxon>Bacillales</taxon>
        <taxon>Bacillaceae</taxon>
        <taxon>Alkalicoccus</taxon>
    </lineage>
</organism>
<proteinExistence type="predicted"/>
<dbReference type="Pfam" id="PF13439">
    <property type="entry name" value="Glyco_transf_4"/>
    <property type="match status" value="1"/>
</dbReference>
<dbReference type="AlphaFoldDB" id="A0AAJ8LSG2"/>
<evidence type="ECO:0000313" key="5">
    <source>
        <dbReference type="Proteomes" id="UP000321816"/>
    </source>
</evidence>
<name>A0AAJ8LSG2_9BACI</name>
<gene>
    <name evidence="4" type="ORF">FTX54_015230</name>
</gene>
<dbReference type="PANTHER" id="PTHR46401">
    <property type="entry name" value="GLYCOSYLTRANSFERASE WBBK-RELATED"/>
    <property type="match status" value="1"/>
</dbReference>
<dbReference type="GO" id="GO:0009103">
    <property type="term" value="P:lipopolysaccharide biosynthetic process"/>
    <property type="evidence" value="ECO:0007669"/>
    <property type="project" value="TreeGrafter"/>
</dbReference>
<accession>A0AAJ8LSG2</accession>
<dbReference type="KEGG" id="ahal:FTX54_015230"/>
<dbReference type="Gene3D" id="3.40.50.2000">
    <property type="entry name" value="Glycogen Phosphorylase B"/>
    <property type="match status" value="2"/>
</dbReference>
<dbReference type="EC" id="2.4.-.-" evidence="4"/>
<dbReference type="EMBL" id="CP144914">
    <property type="protein sequence ID" value="WWD79728.1"/>
    <property type="molecule type" value="Genomic_DNA"/>
</dbReference>
<evidence type="ECO:0000259" key="3">
    <source>
        <dbReference type="Pfam" id="PF13439"/>
    </source>
</evidence>
<dbReference type="CDD" id="cd03801">
    <property type="entry name" value="GT4_PimA-like"/>
    <property type="match status" value="1"/>
</dbReference>
<dbReference type="SUPFAM" id="SSF53756">
    <property type="entry name" value="UDP-Glycosyltransferase/glycogen phosphorylase"/>
    <property type="match status" value="1"/>
</dbReference>